<evidence type="ECO:0000259" key="11">
    <source>
        <dbReference type="Pfam" id="PF07992"/>
    </source>
</evidence>
<evidence type="ECO:0000256" key="3">
    <source>
        <dbReference type="ARBA" id="ARBA00011048"/>
    </source>
</evidence>
<evidence type="ECO:0000256" key="7">
    <source>
        <dbReference type="ARBA" id="ARBA00023002"/>
    </source>
</evidence>
<dbReference type="InterPro" id="IPR036188">
    <property type="entry name" value="FAD/NAD-bd_sf"/>
</dbReference>
<organism evidence="12 13">
    <name type="scientific">Shewanella violacea (strain JCM 10179 / CIP 106290 / LMG 19151 / DSS12)</name>
    <dbReference type="NCBI Taxonomy" id="637905"/>
    <lineage>
        <taxon>Bacteria</taxon>
        <taxon>Pseudomonadati</taxon>
        <taxon>Pseudomonadota</taxon>
        <taxon>Gammaproteobacteria</taxon>
        <taxon>Alteromonadales</taxon>
        <taxon>Shewanellaceae</taxon>
        <taxon>Shewanella</taxon>
    </lineage>
</organism>
<dbReference type="SUPFAM" id="SSF51905">
    <property type="entry name" value="FAD/NAD(P)-binding domain"/>
    <property type="match status" value="1"/>
</dbReference>
<dbReference type="InterPro" id="IPR013785">
    <property type="entry name" value="Aldolase_TIM"/>
</dbReference>
<comment type="similarity">
    <text evidence="3">In the N-terminal section; belongs to the NADH:flavin oxidoreductase/NADH oxidase family.</text>
</comment>
<keyword evidence="7" id="KW-0560">Oxidoreductase</keyword>
<dbReference type="PANTHER" id="PTHR42917">
    <property type="entry name" value="2,4-DIENOYL-COA REDUCTASE"/>
    <property type="match status" value="1"/>
</dbReference>
<evidence type="ECO:0000256" key="9">
    <source>
        <dbReference type="ARBA" id="ARBA00023014"/>
    </source>
</evidence>
<dbReference type="InterPro" id="IPR023753">
    <property type="entry name" value="FAD/NAD-binding_dom"/>
</dbReference>
<evidence type="ECO:0000259" key="10">
    <source>
        <dbReference type="Pfam" id="PF00724"/>
    </source>
</evidence>
<dbReference type="KEGG" id="svo:SVI_1286"/>
<keyword evidence="4" id="KW-0285">Flavoprotein</keyword>
<dbReference type="STRING" id="637905.SVI_1286"/>
<accession>D4ZHV8</accession>
<name>D4ZHV8_SHEVD</name>
<dbReference type="eggNOG" id="COG1902">
    <property type="taxonomic scope" value="Bacteria"/>
</dbReference>
<evidence type="ECO:0000256" key="4">
    <source>
        <dbReference type="ARBA" id="ARBA00022630"/>
    </source>
</evidence>
<dbReference type="SUPFAM" id="SSF51395">
    <property type="entry name" value="FMN-linked oxidoreductases"/>
    <property type="match status" value="1"/>
</dbReference>
<dbReference type="GO" id="GO:0046872">
    <property type="term" value="F:metal ion binding"/>
    <property type="evidence" value="ECO:0007669"/>
    <property type="project" value="UniProtKB-KW"/>
</dbReference>
<dbReference type="PROSITE" id="PS51257">
    <property type="entry name" value="PROKAR_LIPOPROTEIN"/>
    <property type="match status" value="1"/>
</dbReference>
<keyword evidence="6" id="KW-0479">Metal-binding</keyword>
<dbReference type="InterPro" id="IPR051793">
    <property type="entry name" value="NADH:flavin_oxidoreductase"/>
</dbReference>
<sequence length="677" mass="74498">MKQEHRVLFESMQIGQLKLKNRYSMAPMGTLGCVDGDGAYNKRGQDYYIARARGGVGLIITGVQMVENELEQFPMPSLPCPTVNPVAYVRSAREMTERIHSYGTKIFAQLTAGWGRSCIPGFTPLDKSIAPSAAPNRFDPSIEHRELTTEEVKYFISKFVESAAIAQKAGFDGVEIHAVHEGYLLDQFTMKFFNKRTDEYGGSFENRYRFAVEIVEGIKAVCGKHFPVSLRYSVKGNMKAYGQGILPGEEAEEVGRDMEEGLKAAKYLQDAGYDALNVDAGTYDSWYWNHPPNYFQPGMYKPYCKAVSEVVDIPVLMAGRMENPDLASHAVENGICDGISMGRPLLADPEVVNKIRRGRFEEVRPCLSCHLGCLGRMAEVGNISCAVNPSCGREEEYALTPAFKPKKVVVIGGGVGGMEAARIASERGHSVILMEKASELGGNVIPGGQPPFKHDDKQLVVWYSGEMERKAVEVRMNTLATKENIEAENADVVIFATGSRPTQPAWLKGADKPHVMTAEKMLMNPELITGDKLTVIGGGLVGSEAALWMAQRGKSVTLIEASDDLIGGPHKTCFANYQMLKELLEFENVDVKTSTYLDFITDTGIMMHSAQAADGAELQELESDHVVLAMGYKAEHGLFDELANELDVDEVFNIGDSQQARTIMTAIWDGYEVARSL</sequence>
<evidence type="ECO:0000313" key="13">
    <source>
        <dbReference type="Proteomes" id="UP000002350"/>
    </source>
</evidence>
<evidence type="ECO:0000313" key="12">
    <source>
        <dbReference type="EMBL" id="BAJ01257.1"/>
    </source>
</evidence>
<feature type="domain" description="NADH:flavin oxidoreductase/NADH oxidase N-terminal" evidence="10">
    <location>
        <begin position="8"/>
        <end position="360"/>
    </location>
</feature>
<dbReference type="Gene3D" id="3.50.50.60">
    <property type="entry name" value="FAD/NAD(P)-binding domain"/>
    <property type="match status" value="1"/>
</dbReference>
<protein>
    <submittedName>
        <fullName evidence="12">2,4-dienoyl-CoA reductase, putative</fullName>
    </submittedName>
</protein>
<dbReference type="AlphaFoldDB" id="D4ZHV8"/>
<reference evidence="13" key="1">
    <citation type="journal article" date="2010" name="Mol. Biosyst.">
        <title>Complete genome sequence and comparative analysis of Shewanella violacea, a psychrophilic and piezophilic bacterium from deep sea floor sediments.</title>
        <authorList>
            <person name="Aono E."/>
            <person name="Baba T."/>
            <person name="Ara T."/>
            <person name="Nishi T."/>
            <person name="Nakamichi T."/>
            <person name="Inamoto E."/>
            <person name="Toyonaga H."/>
            <person name="Hasegawa M."/>
            <person name="Takai Y."/>
            <person name="Okumura Y."/>
            <person name="Baba M."/>
            <person name="Tomita M."/>
            <person name="Kato C."/>
            <person name="Oshima T."/>
            <person name="Nakasone K."/>
            <person name="Mori H."/>
        </authorList>
    </citation>
    <scope>NUCLEOTIDE SEQUENCE [LARGE SCALE GENOMIC DNA]</scope>
    <source>
        <strain evidence="13">JCM 10179 / CIP 106290 / LMG 19151 / DSS12</strain>
    </source>
</reference>
<evidence type="ECO:0000256" key="1">
    <source>
        <dbReference type="ARBA" id="ARBA00001917"/>
    </source>
</evidence>
<dbReference type="GO" id="GO:0010181">
    <property type="term" value="F:FMN binding"/>
    <property type="evidence" value="ECO:0007669"/>
    <property type="project" value="InterPro"/>
</dbReference>
<dbReference type="PRINTS" id="PR00368">
    <property type="entry name" value="FADPNR"/>
</dbReference>
<dbReference type="eggNOG" id="COG0446">
    <property type="taxonomic scope" value="Bacteria"/>
</dbReference>
<dbReference type="GO" id="GO:0051536">
    <property type="term" value="F:iron-sulfur cluster binding"/>
    <property type="evidence" value="ECO:0007669"/>
    <property type="project" value="UniProtKB-KW"/>
</dbReference>
<dbReference type="Pfam" id="PF07992">
    <property type="entry name" value="Pyr_redox_2"/>
    <property type="match status" value="1"/>
</dbReference>
<proteinExistence type="inferred from homology"/>
<feature type="domain" description="FAD/NAD(P)-binding" evidence="11">
    <location>
        <begin position="406"/>
        <end position="652"/>
    </location>
</feature>
<dbReference type="PRINTS" id="PR00411">
    <property type="entry name" value="PNDRDTASEI"/>
</dbReference>
<evidence type="ECO:0000256" key="2">
    <source>
        <dbReference type="ARBA" id="ARBA00001966"/>
    </source>
</evidence>
<evidence type="ECO:0000256" key="8">
    <source>
        <dbReference type="ARBA" id="ARBA00023004"/>
    </source>
</evidence>
<comment type="cofactor">
    <cofactor evidence="1">
        <name>FMN</name>
        <dbReference type="ChEBI" id="CHEBI:58210"/>
    </cofactor>
</comment>
<dbReference type="Gene3D" id="3.20.20.70">
    <property type="entry name" value="Aldolase class I"/>
    <property type="match status" value="1"/>
</dbReference>
<comment type="cofactor">
    <cofactor evidence="2">
        <name>[4Fe-4S] cluster</name>
        <dbReference type="ChEBI" id="CHEBI:49883"/>
    </cofactor>
</comment>
<dbReference type="Pfam" id="PF00724">
    <property type="entry name" value="Oxidored_FMN"/>
    <property type="match status" value="1"/>
</dbReference>
<keyword evidence="8" id="KW-0408">Iron</keyword>
<dbReference type="Proteomes" id="UP000002350">
    <property type="component" value="Chromosome"/>
</dbReference>
<dbReference type="GO" id="GO:0016491">
    <property type="term" value="F:oxidoreductase activity"/>
    <property type="evidence" value="ECO:0007669"/>
    <property type="project" value="UniProtKB-KW"/>
</dbReference>
<dbReference type="EMBL" id="AP011177">
    <property type="protein sequence ID" value="BAJ01257.1"/>
    <property type="molecule type" value="Genomic_DNA"/>
</dbReference>
<dbReference type="InterPro" id="IPR001155">
    <property type="entry name" value="OxRdtase_FMN_N"/>
</dbReference>
<dbReference type="Gene3D" id="3.40.50.720">
    <property type="entry name" value="NAD(P)-binding Rossmann-like Domain"/>
    <property type="match status" value="1"/>
</dbReference>
<dbReference type="HOGENOM" id="CLU_012153_1_1_6"/>
<keyword evidence="9" id="KW-0411">Iron-sulfur</keyword>
<gene>
    <name evidence="12" type="ordered locus">SVI_1286</name>
</gene>
<keyword evidence="13" id="KW-1185">Reference proteome</keyword>
<keyword evidence="5" id="KW-0288">FMN</keyword>
<dbReference type="PANTHER" id="PTHR42917:SF2">
    <property type="entry name" value="2,4-DIENOYL-COA REDUCTASE [(2E)-ENOYL-COA-PRODUCING]"/>
    <property type="match status" value="1"/>
</dbReference>
<evidence type="ECO:0000256" key="6">
    <source>
        <dbReference type="ARBA" id="ARBA00022723"/>
    </source>
</evidence>
<evidence type="ECO:0000256" key="5">
    <source>
        <dbReference type="ARBA" id="ARBA00022643"/>
    </source>
</evidence>